<dbReference type="GO" id="GO:0009252">
    <property type="term" value="P:peptidoglycan biosynthetic process"/>
    <property type="evidence" value="ECO:0007669"/>
    <property type="project" value="UniProtKB-UniRule"/>
</dbReference>
<dbReference type="GO" id="GO:0000287">
    <property type="term" value="F:magnesium ion binding"/>
    <property type="evidence" value="ECO:0007669"/>
    <property type="project" value="UniProtKB-UniRule"/>
</dbReference>
<evidence type="ECO:0000256" key="11">
    <source>
        <dbReference type="HAMAP-Rule" id="MF_00208"/>
    </source>
</evidence>
<comment type="function">
    <text evidence="11">Catalyzes the addition of meso-diaminopimelic acid to the nucleotide precursor UDP-N-acetylmuramoyl-L-alanyl-D-glutamate (UMAG) in the biosynthesis of bacterial cell-wall peptidoglycan.</text>
</comment>
<dbReference type="SUPFAM" id="SSF53244">
    <property type="entry name" value="MurD-like peptide ligases, peptide-binding domain"/>
    <property type="match status" value="1"/>
</dbReference>
<keyword evidence="10 11" id="KW-0961">Cell wall biogenesis/degradation</keyword>
<organism evidence="16">
    <name type="scientific">uncultured Desulfobacteraceae bacterium</name>
    <dbReference type="NCBI Taxonomy" id="218296"/>
    <lineage>
        <taxon>Bacteria</taxon>
        <taxon>Pseudomonadati</taxon>
        <taxon>Thermodesulfobacteriota</taxon>
        <taxon>Desulfobacteria</taxon>
        <taxon>Desulfobacterales</taxon>
        <taxon>Desulfobacteraceae</taxon>
        <taxon>environmental samples</taxon>
    </lineage>
</organism>
<accession>A0A484HJ27</accession>
<dbReference type="InterPro" id="IPR013221">
    <property type="entry name" value="Mur_ligase_cen"/>
</dbReference>
<dbReference type="GO" id="GO:0005737">
    <property type="term" value="C:cytoplasm"/>
    <property type="evidence" value="ECO:0007669"/>
    <property type="project" value="UniProtKB-SubCell"/>
</dbReference>
<feature type="domain" description="Mur ligase N-terminal catalytic" evidence="13">
    <location>
        <begin position="30"/>
        <end position="105"/>
    </location>
</feature>
<evidence type="ECO:0000256" key="4">
    <source>
        <dbReference type="ARBA" id="ARBA00022618"/>
    </source>
</evidence>
<dbReference type="Gene3D" id="3.40.1190.10">
    <property type="entry name" value="Mur-like, catalytic domain"/>
    <property type="match status" value="1"/>
</dbReference>
<protein>
    <recommendedName>
        <fullName evidence="11">UDP-N-acetylmuramoyl-L-alanyl-D-glutamate--2,6-diaminopimelate ligase</fullName>
        <ecNumber evidence="11">6.3.2.13</ecNumber>
    </recommendedName>
    <alternativeName>
        <fullName evidence="11">Meso-A2pm-adding enzyme</fullName>
    </alternativeName>
    <alternativeName>
        <fullName evidence="11">Meso-diaminopimelate-adding enzyme</fullName>
    </alternativeName>
    <alternativeName>
        <fullName evidence="11">UDP-MurNAc-L-Ala-D-Glu:meso-diaminopimelate ligase</fullName>
    </alternativeName>
    <alternativeName>
        <fullName evidence="11">UDP-MurNAc-tripeptide synthetase</fullName>
    </alternativeName>
    <alternativeName>
        <fullName evidence="11">UDP-N-acetylmuramyl-tripeptide synthetase</fullName>
    </alternativeName>
</protein>
<dbReference type="GO" id="GO:0071555">
    <property type="term" value="P:cell wall organization"/>
    <property type="evidence" value="ECO:0007669"/>
    <property type="project" value="UniProtKB-KW"/>
</dbReference>
<feature type="binding site" evidence="11">
    <location>
        <position position="494"/>
    </location>
    <ligand>
        <name>meso-2,6-diaminopimelate</name>
        <dbReference type="ChEBI" id="CHEBI:57791"/>
    </ligand>
</feature>
<dbReference type="InterPro" id="IPR036615">
    <property type="entry name" value="Mur_ligase_C_dom_sf"/>
</dbReference>
<dbReference type="Pfam" id="PF01225">
    <property type="entry name" value="Mur_ligase"/>
    <property type="match status" value="1"/>
</dbReference>
<keyword evidence="9 11" id="KW-0131">Cell cycle</keyword>
<proteinExistence type="inferred from homology"/>
<comment type="caution">
    <text evidence="11">Lacks conserved residue(s) required for the propagation of feature annotation.</text>
</comment>
<feature type="modified residue" description="N6-carboxylysine" evidence="11">
    <location>
        <position position="228"/>
    </location>
</feature>
<keyword evidence="8 11" id="KW-0573">Peptidoglycan synthesis</keyword>
<dbReference type="Gene3D" id="3.90.190.20">
    <property type="entry name" value="Mur ligase, C-terminal domain"/>
    <property type="match status" value="1"/>
</dbReference>
<dbReference type="Pfam" id="PF08245">
    <property type="entry name" value="Mur_ligase_M"/>
    <property type="match status" value="1"/>
</dbReference>
<evidence type="ECO:0000259" key="13">
    <source>
        <dbReference type="Pfam" id="PF01225"/>
    </source>
</evidence>
<evidence type="ECO:0000256" key="12">
    <source>
        <dbReference type="RuleBase" id="RU004135"/>
    </source>
</evidence>
<dbReference type="NCBIfam" id="NF001126">
    <property type="entry name" value="PRK00139.1-4"/>
    <property type="match status" value="1"/>
</dbReference>
<evidence type="ECO:0000256" key="10">
    <source>
        <dbReference type="ARBA" id="ARBA00023316"/>
    </source>
</evidence>
<comment type="catalytic activity">
    <reaction evidence="11">
        <text>UDP-N-acetyl-alpha-D-muramoyl-L-alanyl-D-glutamate + meso-2,6-diaminopimelate + ATP = UDP-N-acetyl-alpha-D-muramoyl-L-alanyl-gamma-D-glutamyl-meso-2,6-diaminopimelate + ADP + phosphate + H(+)</text>
        <dbReference type="Rhea" id="RHEA:23676"/>
        <dbReference type="ChEBI" id="CHEBI:15378"/>
        <dbReference type="ChEBI" id="CHEBI:30616"/>
        <dbReference type="ChEBI" id="CHEBI:43474"/>
        <dbReference type="ChEBI" id="CHEBI:57791"/>
        <dbReference type="ChEBI" id="CHEBI:83900"/>
        <dbReference type="ChEBI" id="CHEBI:83905"/>
        <dbReference type="ChEBI" id="CHEBI:456216"/>
        <dbReference type="EC" id="6.3.2.13"/>
    </reaction>
</comment>
<comment type="PTM">
    <text evidence="11">Carboxylation is probably crucial for Mg(2+) binding and, consequently, for the gamma-phosphate positioning of ATP.</text>
</comment>
<dbReference type="InterPro" id="IPR035911">
    <property type="entry name" value="MurE/MurF_N"/>
</dbReference>
<keyword evidence="6 11" id="KW-0067">ATP-binding</keyword>
<dbReference type="Pfam" id="PF02875">
    <property type="entry name" value="Mur_ligase_C"/>
    <property type="match status" value="1"/>
</dbReference>
<reference evidence="16" key="1">
    <citation type="submission" date="2019-01" db="EMBL/GenBank/DDBJ databases">
        <authorList>
            <consortium name="Genoscope - CEA"/>
            <person name="William W."/>
        </authorList>
    </citation>
    <scope>NUCLEOTIDE SEQUENCE</scope>
    <source>
        <strain evidence="16">CR-1</strain>
    </source>
</reference>
<comment type="cofactor">
    <cofactor evidence="11">
        <name>Mg(2+)</name>
        <dbReference type="ChEBI" id="CHEBI:18420"/>
    </cofactor>
</comment>
<evidence type="ECO:0000256" key="6">
    <source>
        <dbReference type="ARBA" id="ARBA00022840"/>
    </source>
</evidence>
<feature type="binding site" evidence="11">
    <location>
        <begin position="161"/>
        <end position="162"/>
    </location>
    <ligand>
        <name>UDP-N-acetyl-alpha-D-muramoyl-L-alanyl-D-glutamate</name>
        <dbReference type="ChEBI" id="CHEBI:83900"/>
    </ligand>
</feature>
<dbReference type="GO" id="GO:0008360">
    <property type="term" value="P:regulation of cell shape"/>
    <property type="evidence" value="ECO:0007669"/>
    <property type="project" value="UniProtKB-KW"/>
</dbReference>
<dbReference type="Gene3D" id="3.40.1390.10">
    <property type="entry name" value="MurE/MurF, N-terminal domain"/>
    <property type="match status" value="1"/>
</dbReference>
<dbReference type="NCBIfam" id="NF001124">
    <property type="entry name" value="PRK00139.1-2"/>
    <property type="match status" value="1"/>
</dbReference>
<evidence type="ECO:0000256" key="5">
    <source>
        <dbReference type="ARBA" id="ARBA00022741"/>
    </source>
</evidence>
<dbReference type="GO" id="GO:0008765">
    <property type="term" value="F:UDP-N-acetylmuramoylalanyl-D-glutamate-2,6-diaminopimelate ligase activity"/>
    <property type="evidence" value="ECO:0007669"/>
    <property type="project" value="UniProtKB-UniRule"/>
</dbReference>
<evidence type="ECO:0000256" key="3">
    <source>
        <dbReference type="ARBA" id="ARBA00022598"/>
    </source>
</evidence>
<feature type="binding site" evidence="11">
    <location>
        <begin position="119"/>
        <end position="125"/>
    </location>
    <ligand>
        <name>ATP</name>
        <dbReference type="ChEBI" id="CHEBI:30616"/>
    </ligand>
</feature>
<dbReference type="EC" id="6.3.2.13" evidence="11"/>
<evidence type="ECO:0000256" key="8">
    <source>
        <dbReference type="ARBA" id="ARBA00022984"/>
    </source>
</evidence>
<keyword evidence="7 11" id="KW-0133">Cell shape</keyword>
<evidence type="ECO:0000256" key="9">
    <source>
        <dbReference type="ARBA" id="ARBA00023306"/>
    </source>
</evidence>
<evidence type="ECO:0000313" key="16">
    <source>
        <dbReference type="EMBL" id="VEN75281.1"/>
    </source>
</evidence>
<dbReference type="SUPFAM" id="SSF63418">
    <property type="entry name" value="MurE/MurF N-terminal domain"/>
    <property type="match status" value="1"/>
</dbReference>
<comment type="pathway">
    <text evidence="11 12">Cell wall biogenesis; peptidoglycan biosynthesis.</text>
</comment>
<evidence type="ECO:0000256" key="7">
    <source>
        <dbReference type="ARBA" id="ARBA00022960"/>
    </source>
</evidence>
<feature type="short sequence motif" description="Meso-diaminopimelate recognition motif" evidence="11">
    <location>
        <begin position="422"/>
        <end position="425"/>
    </location>
</feature>
<keyword evidence="4 11" id="KW-0132">Cell division</keyword>
<evidence type="ECO:0000256" key="2">
    <source>
        <dbReference type="ARBA" id="ARBA00022490"/>
    </source>
</evidence>
<dbReference type="PROSITE" id="PS01011">
    <property type="entry name" value="FOLYLPOLYGLU_SYNT_1"/>
    <property type="match status" value="1"/>
</dbReference>
<comment type="similarity">
    <text evidence="1 11">Belongs to the MurCDEF family. MurE subfamily.</text>
</comment>
<name>A0A484HJ27_9BACT</name>
<evidence type="ECO:0000259" key="15">
    <source>
        <dbReference type="Pfam" id="PF08245"/>
    </source>
</evidence>
<gene>
    <name evidence="11 16" type="primary">murE</name>
    <name evidence="16" type="ORF">EPICR_70123</name>
</gene>
<keyword evidence="2 11" id="KW-0963">Cytoplasm</keyword>
<feature type="domain" description="Mur ligase central" evidence="15">
    <location>
        <begin position="117"/>
        <end position="327"/>
    </location>
</feature>
<feature type="domain" description="Mur ligase C-terminal" evidence="14">
    <location>
        <begin position="349"/>
        <end position="492"/>
    </location>
</feature>
<evidence type="ECO:0000259" key="14">
    <source>
        <dbReference type="Pfam" id="PF02875"/>
    </source>
</evidence>
<dbReference type="SUPFAM" id="SSF53623">
    <property type="entry name" value="MurD-like peptide ligases, catalytic domain"/>
    <property type="match status" value="1"/>
</dbReference>
<evidence type="ECO:0000256" key="1">
    <source>
        <dbReference type="ARBA" id="ARBA00005898"/>
    </source>
</evidence>
<dbReference type="NCBIfam" id="TIGR01085">
    <property type="entry name" value="murE"/>
    <property type="match status" value="1"/>
</dbReference>
<keyword evidence="5 11" id="KW-0547">Nucleotide-binding</keyword>
<comment type="subcellular location">
    <subcellularLocation>
        <location evidence="11 12">Cytoplasm</location>
    </subcellularLocation>
</comment>
<sequence>MKLSRLIRRMDSLGLVAGPFPEKDPDVGAIHHRSGDVRPGGLFVAVPGFLSDGHDHIVEALDRGAAAVAGQRSVIEKKKILIPGTPLVQTEDSRKALGAISAEFYGDPSKSLKVIGITGTNGKTTTSFILESVLKAAGLNPGVIGTVDCRYMGRTIETRTTTPESADLQRMMAEMLKGGATHVVLEVSSHAVDLSRIFGCRFDAGVFTNLTRDHLDYHKTMDGYWRCKKRFFTDFIAKSGKKDSAAIINRRDPRGRELFRELGEGVGRPRLVSTGFGEGDMVRPLDFEIHSSGISGRAAVPGGSFALESGLAGRHNLENILCAAGAAHALGIPPRAMEEGIRRLKSAPGRLERVENDRGLFIYVDYAHTPDALENVLSTLKNLGTGRLVCVFGCGGDRDVEKRPMMGRISGRLADLSIITSDNPRTEDPDRIMAHVEKGAAQTCPKMYDPGTLKRLGFSEKGRALEPDREKAIRLAIDASRPGDVILIAGKGHEDYQIIGDKKIPFDDKKKVLEAIGGPGAGGGG</sequence>
<dbReference type="AlphaFoldDB" id="A0A484HJ27"/>
<feature type="binding site" evidence="11">
    <location>
        <position position="398"/>
    </location>
    <ligand>
        <name>meso-2,6-diaminopimelate</name>
        <dbReference type="ChEBI" id="CHEBI:57791"/>
    </ligand>
</feature>
<feature type="binding site" evidence="11">
    <location>
        <begin position="422"/>
        <end position="425"/>
    </location>
    <ligand>
        <name>meso-2,6-diaminopimelate</name>
        <dbReference type="ChEBI" id="CHEBI:57791"/>
    </ligand>
</feature>
<dbReference type="InterPro" id="IPR018109">
    <property type="entry name" value="Folylpolyglutamate_synth_CS"/>
</dbReference>
<feature type="binding site" evidence="11">
    <location>
        <position position="34"/>
    </location>
    <ligand>
        <name>UDP-N-acetyl-alpha-D-muramoyl-L-alanyl-D-glutamate</name>
        <dbReference type="ChEBI" id="CHEBI:83900"/>
    </ligand>
</feature>
<dbReference type="GO" id="GO:0005524">
    <property type="term" value="F:ATP binding"/>
    <property type="evidence" value="ECO:0007669"/>
    <property type="project" value="UniProtKB-UniRule"/>
</dbReference>
<dbReference type="GO" id="GO:0051301">
    <property type="term" value="P:cell division"/>
    <property type="evidence" value="ECO:0007669"/>
    <property type="project" value="UniProtKB-KW"/>
</dbReference>
<dbReference type="UniPathway" id="UPA00219"/>
<dbReference type="InterPro" id="IPR036565">
    <property type="entry name" value="Mur-like_cat_sf"/>
</dbReference>
<feature type="binding site" evidence="11">
    <location>
        <position position="196"/>
    </location>
    <ligand>
        <name>UDP-N-acetyl-alpha-D-muramoyl-L-alanyl-D-glutamate</name>
        <dbReference type="ChEBI" id="CHEBI:83900"/>
    </ligand>
</feature>
<dbReference type="GO" id="GO:0004326">
    <property type="term" value="F:tetrahydrofolylpolyglutamate synthase activity"/>
    <property type="evidence" value="ECO:0007669"/>
    <property type="project" value="InterPro"/>
</dbReference>
<dbReference type="InterPro" id="IPR004101">
    <property type="entry name" value="Mur_ligase_C"/>
</dbReference>
<feature type="binding site" evidence="11">
    <location>
        <position position="188"/>
    </location>
    <ligand>
        <name>UDP-N-acetyl-alpha-D-muramoyl-L-alanyl-D-glutamate</name>
        <dbReference type="ChEBI" id="CHEBI:83900"/>
    </ligand>
</feature>
<keyword evidence="11" id="KW-0460">Magnesium</keyword>
<dbReference type="EMBL" id="CAACVI010000050">
    <property type="protein sequence ID" value="VEN75281.1"/>
    <property type="molecule type" value="Genomic_DNA"/>
</dbReference>
<dbReference type="PANTHER" id="PTHR23135">
    <property type="entry name" value="MUR LIGASE FAMILY MEMBER"/>
    <property type="match status" value="1"/>
</dbReference>
<dbReference type="InterPro" id="IPR000713">
    <property type="entry name" value="Mur_ligase_N"/>
</dbReference>
<keyword evidence="3 11" id="KW-0436">Ligase</keyword>
<dbReference type="PANTHER" id="PTHR23135:SF4">
    <property type="entry name" value="UDP-N-ACETYLMURAMOYL-L-ALANYL-D-GLUTAMATE--2,6-DIAMINOPIMELATE LIGASE MURE HOMOLOG, CHLOROPLASTIC"/>
    <property type="match status" value="1"/>
</dbReference>
<feature type="binding site" evidence="11">
    <location>
        <position position="490"/>
    </location>
    <ligand>
        <name>meso-2,6-diaminopimelate</name>
        <dbReference type="ChEBI" id="CHEBI:57791"/>
    </ligand>
</feature>
<dbReference type="HAMAP" id="MF_00208">
    <property type="entry name" value="MurE"/>
    <property type="match status" value="1"/>
</dbReference>
<dbReference type="InterPro" id="IPR005761">
    <property type="entry name" value="UDP-N-AcMur-Glu-dNH2Pim_ligase"/>
</dbReference>